<reference evidence="8" key="1">
    <citation type="submission" date="2010-05" db="EMBL/GenBank/DDBJ databases">
        <title>Complete sequence of Methylotenera sp. 301.</title>
        <authorList>
            <person name="Lucas S."/>
            <person name="Copeland A."/>
            <person name="Lapidus A."/>
            <person name="Cheng J.-F."/>
            <person name="Bruce D."/>
            <person name="Goodwin L."/>
            <person name="Pitluck S."/>
            <person name="Clum A."/>
            <person name="Land M."/>
            <person name="Hauser L."/>
            <person name="Kyrpides N."/>
            <person name="Ivanova N."/>
            <person name="Chistoservova L."/>
            <person name="Kalyuzhnaya M."/>
            <person name="Woyke T."/>
        </authorList>
    </citation>
    <scope>NUCLEOTIDE SEQUENCE [LARGE SCALE GENOMIC DNA]</scope>
    <source>
        <strain evidence="8">301</strain>
    </source>
</reference>
<dbReference type="Pfam" id="PF06725">
    <property type="entry name" value="3D"/>
    <property type="match status" value="1"/>
</dbReference>
<dbReference type="KEGG" id="meh:M301_2652"/>
<name>D7DNK6_METV0</name>
<dbReference type="CDD" id="cd14485">
    <property type="entry name" value="mltA_like_LT_A"/>
    <property type="match status" value="1"/>
</dbReference>
<dbReference type="STRING" id="666681.M301_2652"/>
<gene>
    <name evidence="7" type="ordered locus">M301_2652</name>
</gene>
<dbReference type="CDD" id="cd14668">
    <property type="entry name" value="mlta_B"/>
    <property type="match status" value="1"/>
</dbReference>
<dbReference type="GO" id="GO:0004553">
    <property type="term" value="F:hydrolase activity, hydrolyzing O-glycosyl compounds"/>
    <property type="evidence" value="ECO:0007669"/>
    <property type="project" value="InterPro"/>
</dbReference>
<proteinExistence type="predicted"/>
<evidence type="ECO:0000313" key="7">
    <source>
        <dbReference type="EMBL" id="ADI31007.1"/>
    </source>
</evidence>
<dbReference type="GO" id="GO:0071555">
    <property type="term" value="P:cell wall organization"/>
    <property type="evidence" value="ECO:0007669"/>
    <property type="project" value="UniProtKB-KW"/>
</dbReference>
<keyword evidence="3" id="KW-0456">Lyase</keyword>
<dbReference type="CAZy" id="GH102">
    <property type="family name" value="Glycoside Hydrolase Family 102"/>
</dbReference>
<keyword evidence="8" id="KW-1185">Reference proteome</keyword>
<evidence type="ECO:0000259" key="6">
    <source>
        <dbReference type="SMART" id="SM00925"/>
    </source>
</evidence>
<dbReference type="HOGENOM" id="CLU_037751_0_0_4"/>
<dbReference type="SUPFAM" id="SSF50685">
    <property type="entry name" value="Barwin-like endoglucanases"/>
    <property type="match status" value="1"/>
</dbReference>
<feature type="domain" description="Lytic transglycosylase MltA" evidence="6">
    <location>
        <begin position="171"/>
        <end position="328"/>
    </location>
</feature>
<reference evidence="7 8" key="2">
    <citation type="journal article" date="2011" name="J. Bacteriol.">
        <title>Genomes of three methylotrophs from a single niche uncover genetic and metabolic divergence of Methylophilaceae.</title>
        <authorList>
            <person name="Lapidus A."/>
            <person name="Clum A."/>
            <person name="Labutti K."/>
            <person name="Kaluzhnaya M.G."/>
            <person name="Lim S."/>
            <person name="Beck D.A."/>
            <person name="Glavina Del Rio T."/>
            <person name="Nolan M."/>
            <person name="Mavromatis K."/>
            <person name="Huntemann M."/>
            <person name="Lucas S."/>
            <person name="Lidstrom M.E."/>
            <person name="Ivanova N."/>
            <person name="Chistoserdova L."/>
        </authorList>
    </citation>
    <scope>NUCLEOTIDE SEQUENCE [LARGE SCALE GENOMIC DNA]</scope>
    <source>
        <strain evidence="7 8">301</strain>
    </source>
</reference>
<dbReference type="InterPro" id="IPR010611">
    <property type="entry name" value="3D_dom"/>
</dbReference>
<dbReference type="PIRSF" id="PIRSF019422">
    <property type="entry name" value="MltA"/>
    <property type="match status" value="1"/>
</dbReference>
<dbReference type="Gene3D" id="2.40.240.50">
    <property type="entry name" value="Barwin-like endoglucanases"/>
    <property type="match status" value="1"/>
</dbReference>
<dbReference type="eggNOG" id="COG2821">
    <property type="taxonomic scope" value="Bacteria"/>
</dbReference>
<protein>
    <recommendedName>
        <fullName evidence="2">peptidoglycan lytic exotransglycosylase</fullName>
        <ecNumber evidence="2">4.2.2.n1</ecNumber>
    </recommendedName>
    <alternativeName>
        <fullName evidence="5">Murein hydrolase A</fullName>
    </alternativeName>
</protein>
<evidence type="ECO:0000256" key="5">
    <source>
        <dbReference type="ARBA" id="ARBA00030918"/>
    </source>
</evidence>
<evidence type="ECO:0000256" key="3">
    <source>
        <dbReference type="ARBA" id="ARBA00023239"/>
    </source>
</evidence>
<dbReference type="PANTHER" id="PTHR30124:SF0">
    <property type="entry name" value="MEMBRANE-BOUND LYTIC MUREIN TRANSGLYCOSYLASE A"/>
    <property type="match status" value="1"/>
</dbReference>
<organism evidence="7 8">
    <name type="scientific">Methylotenera versatilis (strain 301)</name>
    <dbReference type="NCBI Taxonomy" id="666681"/>
    <lineage>
        <taxon>Bacteria</taxon>
        <taxon>Pseudomonadati</taxon>
        <taxon>Pseudomonadota</taxon>
        <taxon>Betaproteobacteria</taxon>
        <taxon>Nitrosomonadales</taxon>
        <taxon>Methylophilaceae</taxon>
        <taxon>Methylotenera</taxon>
    </lineage>
</organism>
<dbReference type="AlphaFoldDB" id="D7DNK6"/>
<evidence type="ECO:0000256" key="1">
    <source>
        <dbReference type="ARBA" id="ARBA00001420"/>
    </source>
</evidence>
<evidence type="ECO:0000313" key="8">
    <source>
        <dbReference type="Proteomes" id="UP000000383"/>
    </source>
</evidence>
<dbReference type="InterPro" id="IPR005300">
    <property type="entry name" value="MltA_B"/>
</dbReference>
<dbReference type="GO" id="GO:0009254">
    <property type="term" value="P:peptidoglycan turnover"/>
    <property type="evidence" value="ECO:0007669"/>
    <property type="project" value="InterPro"/>
</dbReference>
<dbReference type="Pfam" id="PF03562">
    <property type="entry name" value="MltA"/>
    <property type="match status" value="1"/>
</dbReference>
<dbReference type="SMART" id="SM00925">
    <property type="entry name" value="MltA"/>
    <property type="match status" value="1"/>
</dbReference>
<dbReference type="InterPro" id="IPR036908">
    <property type="entry name" value="RlpA-like_sf"/>
</dbReference>
<dbReference type="GO" id="GO:0019867">
    <property type="term" value="C:outer membrane"/>
    <property type="evidence" value="ECO:0007669"/>
    <property type="project" value="InterPro"/>
</dbReference>
<evidence type="ECO:0000256" key="4">
    <source>
        <dbReference type="ARBA" id="ARBA00023316"/>
    </source>
</evidence>
<accession>D7DNK6</accession>
<evidence type="ECO:0000256" key="2">
    <source>
        <dbReference type="ARBA" id="ARBA00012587"/>
    </source>
</evidence>
<dbReference type="EMBL" id="CP002056">
    <property type="protein sequence ID" value="ADI31007.1"/>
    <property type="molecule type" value="Genomic_DNA"/>
</dbReference>
<sequence length="431" mass="47086">MAIISGGLTACASKSLKASPPTKPVAKCDCSPSKNAVKVAPDTSPVQIVEPDRPVIEAKPLDVKPADSKIADYGLLKPALWEDVDGLGQSKQNLSDLSLSWPAWMQSCSTLINKPMWQKVCNAATQLNSQTTNKPNPEAIFAYFKQNFSVYKTTNIDGSDSGLITGYYEPVLRGSRFKSAKYPNPLYQVPTDLVTVELDSLFPELKYKRVRGRLVGNKLVPYYNRADIESDAAPLKGREFMYIDDIIDVFYLQVQGSGLVQLESGEQVHVGYADQNGFTYNSIGRLLVERGELTMANASMNGIKNWARNNPAKLRELLNSNPSYVFFRELPAGLPGPLGALGVPILAERVVAIDPKYVPLGAPVFLSTTEPNSNKPLKRLMMAQDTGGAIKGGVRADFYWGDGNEAGAKAGAMKQSGKIWVFLPKEFVINK</sequence>
<dbReference type="Proteomes" id="UP000000383">
    <property type="component" value="Chromosome"/>
</dbReference>
<dbReference type="InterPro" id="IPR026044">
    <property type="entry name" value="MltA"/>
</dbReference>
<comment type="catalytic activity">
    <reaction evidence="1">
        <text>Exolytic cleavage of the (1-&gt;4)-beta-glycosidic linkage between N-acetylmuramic acid (MurNAc) and N-acetylglucosamine (GlcNAc) residues in peptidoglycan, from either the reducing or the non-reducing ends of the peptidoglycan chains, with concomitant formation of a 1,6-anhydrobond in the MurNAc residue.</text>
        <dbReference type="EC" id="4.2.2.n1"/>
    </reaction>
</comment>
<dbReference type="PANTHER" id="PTHR30124">
    <property type="entry name" value="MEMBRANE-BOUND LYTIC MUREIN TRANSGLYCOSYLASE A"/>
    <property type="match status" value="1"/>
</dbReference>
<dbReference type="EC" id="4.2.2.n1" evidence="2"/>
<dbReference type="GO" id="GO:0009253">
    <property type="term" value="P:peptidoglycan catabolic process"/>
    <property type="evidence" value="ECO:0007669"/>
    <property type="project" value="TreeGrafter"/>
</dbReference>
<dbReference type="GO" id="GO:0008933">
    <property type="term" value="F:peptidoglycan lytic transglycosylase activity"/>
    <property type="evidence" value="ECO:0007669"/>
    <property type="project" value="TreeGrafter"/>
</dbReference>
<keyword evidence="4" id="KW-0961">Cell wall biogenesis/degradation</keyword>
<dbReference type="Gene3D" id="2.40.40.10">
    <property type="entry name" value="RlpA-like domain"/>
    <property type="match status" value="1"/>
</dbReference>